<dbReference type="InterPro" id="IPR036779">
    <property type="entry name" value="LysM_dom_sf"/>
</dbReference>
<gene>
    <name evidence="3" type="ORF">FFIC_080180</name>
</gene>
<evidence type="ECO:0000256" key="1">
    <source>
        <dbReference type="SAM" id="MobiDB-lite"/>
    </source>
</evidence>
<dbReference type="STRING" id="157463.GCA_001047075_00094"/>
<evidence type="ECO:0000259" key="2">
    <source>
        <dbReference type="PROSITE" id="PS51782"/>
    </source>
</evidence>
<organism evidence="3 4">
    <name type="scientific">Fructobacillus ficulneus</name>
    <dbReference type="NCBI Taxonomy" id="157463"/>
    <lineage>
        <taxon>Bacteria</taxon>
        <taxon>Bacillati</taxon>
        <taxon>Bacillota</taxon>
        <taxon>Bacilli</taxon>
        <taxon>Lactobacillales</taxon>
        <taxon>Lactobacillaceae</taxon>
        <taxon>Fructobacillus</taxon>
    </lineage>
</organism>
<evidence type="ECO:0000313" key="3">
    <source>
        <dbReference type="EMBL" id="GAO99173.1"/>
    </source>
</evidence>
<dbReference type="Proteomes" id="UP000253891">
    <property type="component" value="Unassembled WGS sequence"/>
</dbReference>
<dbReference type="InterPro" id="IPR018392">
    <property type="entry name" value="LysM"/>
</dbReference>
<dbReference type="PANTHER" id="PTHR33734:SF22">
    <property type="entry name" value="MEMBRANE-BOUND LYTIC MUREIN TRANSGLYCOSYLASE D"/>
    <property type="match status" value="1"/>
</dbReference>
<dbReference type="EMBL" id="DF967985">
    <property type="protein sequence ID" value="GAO99173.1"/>
    <property type="molecule type" value="Genomic_DNA"/>
</dbReference>
<sequence length="304" mass="31915">MTISDFNIMKINSVKRGGIQLMKVKKQMLLAAGLLGSVVAGHQAASADQVQKHTVTAGETLTAVANQFHTTVSQLAQDNQITNVDRIYQGQELMIGVTSADTNQNQSTSATATSTAATTPANGSYQVQAGDTLWSLAQRFNVAVGTLAQQNNITNADQIFVGQTLQVAGTAQAPAQSATSQSQSQAPTSQSESQAPQSQSQAPAQSTQATPSATTQAAQPTQTASNQSEDQALQTLIMKESSGNVNARNGIYFGLGQLSPQARAVYGGNSTDYQDQLQAMKAYISARYGSAEAALAHHLQTGWY</sequence>
<dbReference type="GO" id="GO:0008932">
    <property type="term" value="F:lytic endotransglycosylase activity"/>
    <property type="evidence" value="ECO:0007669"/>
    <property type="project" value="TreeGrafter"/>
</dbReference>
<accession>A0A0K8MG40</accession>
<feature type="domain" description="LysM" evidence="2">
    <location>
        <begin position="123"/>
        <end position="167"/>
    </location>
</feature>
<dbReference type="SMART" id="SM00257">
    <property type="entry name" value="LysM"/>
    <property type="match status" value="2"/>
</dbReference>
<evidence type="ECO:0000313" key="4">
    <source>
        <dbReference type="Proteomes" id="UP000253891"/>
    </source>
</evidence>
<name>A0A0K8MG40_9LACO</name>
<dbReference type="Pfam" id="PF01476">
    <property type="entry name" value="LysM"/>
    <property type="match status" value="2"/>
</dbReference>
<protein>
    <recommendedName>
        <fullName evidence="2">LysM domain-containing protein</fullName>
    </recommendedName>
</protein>
<dbReference type="AlphaFoldDB" id="A0A0K8MG40"/>
<keyword evidence="4" id="KW-1185">Reference proteome</keyword>
<dbReference type="SUPFAM" id="SSF54106">
    <property type="entry name" value="LysM domain"/>
    <property type="match status" value="2"/>
</dbReference>
<feature type="compositionally biased region" description="Low complexity" evidence="1">
    <location>
        <begin position="172"/>
        <end position="228"/>
    </location>
</feature>
<reference evidence="3 4" key="1">
    <citation type="journal article" date="2015" name="BMC Genomics">
        <title>Comparative genomics of Fructobacillus spp. and Leuconostoc spp. reveals niche-specific evolution of Fructobacillus spp.</title>
        <authorList>
            <person name="Endo A."/>
            <person name="Tanizawa Y."/>
            <person name="Tanaka N."/>
            <person name="Maeno S."/>
            <person name="Kumar H."/>
            <person name="Shiwa Y."/>
            <person name="Okada S."/>
            <person name="Yoshikawa H."/>
            <person name="Dicks L."/>
            <person name="Nakagawa J."/>
            <person name="Arita M."/>
        </authorList>
    </citation>
    <scope>NUCLEOTIDE SEQUENCE [LARGE SCALE GENOMIC DNA]</scope>
    <source>
        <strain evidence="3 4">JCM 12225</strain>
    </source>
</reference>
<dbReference type="PROSITE" id="PS51782">
    <property type="entry name" value="LYSM"/>
    <property type="match status" value="2"/>
</dbReference>
<dbReference type="PANTHER" id="PTHR33734">
    <property type="entry name" value="LYSM DOMAIN-CONTAINING GPI-ANCHORED PROTEIN 2"/>
    <property type="match status" value="1"/>
</dbReference>
<dbReference type="Gene3D" id="3.10.350.10">
    <property type="entry name" value="LysM domain"/>
    <property type="match status" value="2"/>
</dbReference>
<dbReference type="CDD" id="cd00118">
    <property type="entry name" value="LysM"/>
    <property type="match status" value="2"/>
</dbReference>
<feature type="domain" description="LysM" evidence="2">
    <location>
        <begin position="51"/>
        <end position="95"/>
    </location>
</feature>
<proteinExistence type="predicted"/>
<feature type="region of interest" description="Disordered" evidence="1">
    <location>
        <begin position="172"/>
        <end position="229"/>
    </location>
</feature>